<keyword evidence="2" id="KW-1185">Reference proteome</keyword>
<name>A0ABU3FGR2_9ENTE</name>
<reference evidence="1 2" key="1">
    <citation type="submission" date="2023-03" db="EMBL/GenBank/DDBJ databases">
        <authorList>
            <person name="Shen W."/>
            <person name="Cai J."/>
        </authorList>
    </citation>
    <scope>NUCLEOTIDE SEQUENCE [LARGE SCALE GENOMIC DNA]</scope>
    <source>
        <strain evidence="1 2">Y59</strain>
    </source>
</reference>
<dbReference type="Proteomes" id="UP001269061">
    <property type="component" value="Unassembled WGS sequence"/>
</dbReference>
<evidence type="ECO:0000313" key="2">
    <source>
        <dbReference type="Proteomes" id="UP001269061"/>
    </source>
</evidence>
<dbReference type="RefSeq" id="WP_311815432.1">
    <property type="nucleotide sequence ID" value="NZ_JARQAZ010000003.1"/>
</dbReference>
<gene>
    <name evidence="1" type="ORF">P7H46_04030</name>
</gene>
<comment type="caution">
    <text evidence="1">The sequence shown here is derived from an EMBL/GenBank/DDBJ whole genome shotgun (WGS) entry which is preliminary data.</text>
</comment>
<accession>A0ABU3FGR2</accession>
<dbReference type="EMBL" id="JARQAZ010000003">
    <property type="protein sequence ID" value="MDT2770009.1"/>
    <property type="molecule type" value="Genomic_DNA"/>
</dbReference>
<organism evidence="1 2">
    <name type="scientific">Enterococcus pseudoavium</name>
    <dbReference type="NCBI Taxonomy" id="44007"/>
    <lineage>
        <taxon>Bacteria</taxon>
        <taxon>Bacillati</taxon>
        <taxon>Bacillota</taxon>
        <taxon>Bacilli</taxon>
        <taxon>Lactobacillales</taxon>
        <taxon>Enterococcaceae</taxon>
        <taxon>Enterococcus</taxon>
    </lineage>
</organism>
<protein>
    <submittedName>
        <fullName evidence="1">Uncharacterized protein</fullName>
    </submittedName>
</protein>
<sequence>MLLFREMEVASMKEKESLVMNETSHLCHKDEETLTMLRPHRQHQFHCDTHQLMDANTRQNKVSLHVPPYFQNTQKNC</sequence>
<evidence type="ECO:0000313" key="1">
    <source>
        <dbReference type="EMBL" id="MDT2770009.1"/>
    </source>
</evidence>
<proteinExistence type="predicted"/>